<dbReference type="AlphaFoldDB" id="A0A0E9SAN2"/>
<protein>
    <submittedName>
        <fullName evidence="1">Uncharacterized protein</fullName>
    </submittedName>
</protein>
<reference evidence="1" key="2">
    <citation type="journal article" date="2015" name="Fish Shellfish Immunol.">
        <title>Early steps in the European eel (Anguilla anguilla)-Vibrio vulnificus interaction in the gills: Role of the RtxA13 toxin.</title>
        <authorList>
            <person name="Callol A."/>
            <person name="Pajuelo D."/>
            <person name="Ebbesson L."/>
            <person name="Teles M."/>
            <person name="MacKenzie S."/>
            <person name="Amaro C."/>
        </authorList>
    </citation>
    <scope>NUCLEOTIDE SEQUENCE</scope>
</reference>
<evidence type="ECO:0000313" key="1">
    <source>
        <dbReference type="EMBL" id="JAH38321.1"/>
    </source>
</evidence>
<name>A0A0E9SAN2_ANGAN</name>
<organism evidence="1">
    <name type="scientific">Anguilla anguilla</name>
    <name type="common">European freshwater eel</name>
    <name type="synonym">Muraena anguilla</name>
    <dbReference type="NCBI Taxonomy" id="7936"/>
    <lineage>
        <taxon>Eukaryota</taxon>
        <taxon>Metazoa</taxon>
        <taxon>Chordata</taxon>
        <taxon>Craniata</taxon>
        <taxon>Vertebrata</taxon>
        <taxon>Euteleostomi</taxon>
        <taxon>Actinopterygii</taxon>
        <taxon>Neopterygii</taxon>
        <taxon>Teleostei</taxon>
        <taxon>Anguilliformes</taxon>
        <taxon>Anguillidae</taxon>
        <taxon>Anguilla</taxon>
    </lineage>
</organism>
<dbReference type="EMBL" id="GBXM01070256">
    <property type="protein sequence ID" value="JAH38321.1"/>
    <property type="molecule type" value="Transcribed_RNA"/>
</dbReference>
<proteinExistence type="predicted"/>
<sequence length="109" mass="12405">MTKRTSGSSPTEQRRFFKVGFGGYHNRQMGCTFCSDVIEHVHSSETSGCGAPFSTTIPTLVSLSIFNLYLRLCLPELNVTLFQLTALHIFRSQYKVIIMQFKHSIHMPF</sequence>
<reference evidence="1" key="1">
    <citation type="submission" date="2014-11" db="EMBL/GenBank/DDBJ databases">
        <authorList>
            <person name="Amaro Gonzalez C."/>
        </authorList>
    </citation>
    <scope>NUCLEOTIDE SEQUENCE</scope>
</reference>
<accession>A0A0E9SAN2</accession>